<dbReference type="PANTHER" id="PTHR42878:SF7">
    <property type="entry name" value="SENSOR HISTIDINE KINASE GLRK"/>
    <property type="match status" value="1"/>
</dbReference>
<evidence type="ECO:0000256" key="1">
    <source>
        <dbReference type="ARBA" id="ARBA00000085"/>
    </source>
</evidence>
<evidence type="ECO:0000313" key="17">
    <source>
        <dbReference type="Proteomes" id="UP000198324"/>
    </source>
</evidence>
<dbReference type="RefSeq" id="WP_089274129.1">
    <property type="nucleotide sequence ID" value="NZ_FZOC01000003.1"/>
</dbReference>
<dbReference type="SMART" id="SM00304">
    <property type="entry name" value="HAMP"/>
    <property type="match status" value="1"/>
</dbReference>
<dbReference type="GO" id="GO:0007234">
    <property type="term" value="P:osmosensory signaling via phosphorelay pathway"/>
    <property type="evidence" value="ECO:0007669"/>
    <property type="project" value="TreeGrafter"/>
</dbReference>
<protein>
    <recommendedName>
        <fullName evidence="3">histidine kinase</fullName>
        <ecNumber evidence="3">2.7.13.3</ecNumber>
    </recommendedName>
</protein>
<evidence type="ECO:0000256" key="6">
    <source>
        <dbReference type="ARBA" id="ARBA00022692"/>
    </source>
</evidence>
<keyword evidence="4" id="KW-0597">Phosphoprotein</keyword>
<dbReference type="PROSITE" id="PS50109">
    <property type="entry name" value="HIS_KIN"/>
    <property type="match status" value="1"/>
</dbReference>
<dbReference type="Gene3D" id="6.10.340.10">
    <property type="match status" value="1"/>
</dbReference>
<dbReference type="NCBIfam" id="TIGR00229">
    <property type="entry name" value="sensory_box"/>
    <property type="match status" value="1"/>
</dbReference>
<keyword evidence="9" id="KW-0067">ATP-binding</keyword>
<dbReference type="PROSITE" id="PS50885">
    <property type="entry name" value="HAMP"/>
    <property type="match status" value="1"/>
</dbReference>
<name>A0A239A9J9_9BACT</name>
<gene>
    <name evidence="16" type="ORF">SAMN04488503_1941</name>
</gene>
<evidence type="ECO:0000259" key="15">
    <source>
        <dbReference type="PROSITE" id="PS50885"/>
    </source>
</evidence>
<evidence type="ECO:0000313" key="16">
    <source>
        <dbReference type="EMBL" id="SNR92315.1"/>
    </source>
</evidence>
<comment type="catalytic activity">
    <reaction evidence="1">
        <text>ATP + protein L-histidine = ADP + protein N-phospho-L-histidine.</text>
        <dbReference type="EC" id="2.7.13.3"/>
    </reaction>
</comment>
<keyword evidence="11" id="KW-0902">Two-component regulatory system</keyword>
<dbReference type="SUPFAM" id="SSF55785">
    <property type="entry name" value="PYP-like sensor domain (PAS domain)"/>
    <property type="match status" value="1"/>
</dbReference>
<dbReference type="SMART" id="SM00388">
    <property type="entry name" value="HisKA"/>
    <property type="match status" value="1"/>
</dbReference>
<dbReference type="FunFam" id="1.10.287.130:FF:000001">
    <property type="entry name" value="Two-component sensor histidine kinase"/>
    <property type="match status" value="1"/>
</dbReference>
<dbReference type="InterPro" id="IPR036097">
    <property type="entry name" value="HisK_dim/P_sf"/>
</dbReference>
<evidence type="ECO:0000256" key="10">
    <source>
        <dbReference type="ARBA" id="ARBA00022989"/>
    </source>
</evidence>
<keyword evidence="5" id="KW-0808">Transferase</keyword>
<dbReference type="InterPro" id="IPR035965">
    <property type="entry name" value="PAS-like_dom_sf"/>
</dbReference>
<dbReference type="SUPFAM" id="SSF47384">
    <property type="entry name" value="Homodimeric domain of signal transducing histidine kinase"/>
    <property type="match status" value="1"/>
</dbReference>
<dbReference type="GO" id="GO:0000155">
    <property type="term" value="F:phosphorelay sensor kinase activity"/>
    <property type="evidence" value="ECO:0007669"/>
    <property type="project" value="InterPro"/>
</dbReference>
<evidence type="ECO:0000256" key="4">
    <source>
        <dbReference type="ARBA" id="ARBA00022553"/>
    </source>
</evidence>
<dbReference type="AlphaFoldDB" id="A0A239A9J9"/>
<dbReference type="CDD" id="cd00130">
    <property type="entry name" value="PAS"/>
    <property type="match status" value="1"/>
</dbReference>
<dbReference type="Pfam" id="PF08448">
    <property type="entry name" value="PAS_4"/>
    <property type="match status" value="1"/>
</dbReference>
<dbReference type="InterPro" id="IPR000014">
    <property type="entry name" value="PAS"/>
</dbReference>
<sequence length="596" mass="65166">MPRVRSIQMRVLLWGWGVLIAGLALAFWRYSSTLDQETARDFERDTQAKLATVQWLLERGGPFADPRDRQDFLHSLGGSMGMRISLIEGGRVVADTNVPFDEIGRLDDHSTRPEVLAALGGEVGQATRHSVTLDRDMIYMARKLAGQEGAPDAVLRLAAPVSLVRLHLQRMRWALLAAVVPLLVGSGVLLWLLSRTITSGIAQFTEAAQAIGDGDYRRKILFYPAAEFQPLAEAINRMAKKIKKNVKIIENQRGELWAMFEGMSEGVMVLDSAGLILHVNPALSSIFPRAHEFIGRAPLEATMSLDIQNIVDSVMAGHTSERVNRQIELKDRHCAEMTVVPFRDHKFRPRVILVFHDTSEQKRVERVLRDFVANASHQLRTPLTSIRGYAETLLDAPPAEDEKRREFLEIIHANAVHMAKVIGGMFALAKSERDGKRPSDLHASIPQALDHALKNASFAAGDKDIALDLAALPENLPAAAADPDGLLQIVESILDNAIKYSPEGTTVSVSAEADGGSVVLRFADQGPGISEENQARIFERFFRADGNGVDGAGSAGLGLAICRHIARNYGGEVTVQSPMDPQAGTGSVFTVRLPVA</sequence>
<dbReference type="Proteomes" id="UP000198324">
    <property type="component" value="Unassembled WGS sequence"/>
</dbReference>
<feature type="domain" description="Histidine kinase" evidence="14">
    <location>
        <begin position="374"/>
        <end position="596"/>
    </location>
</feature>
<proteinExistence type="predicted"/>
<dbReference type="InterPro" id="IPR003661">
    <property type="entry name" value="HisK_dim/P_dom"/>
</dbReference>
<dbReference type="GO" id="GO:0005524">
    <property type="term" value="F:ATP binding"/>
    <property type="evidence" value="ECO:0007669"/>
    <property type="project" value="UniProtKB-KW"/>
</dbReference>
<dbReference type="InterPro" id="IPR004358">
    <property type="entry name" value="Sig_transdc_His_kin-like_C"/>
</dbReference>
<dbReference type="OrthoDB" id="9813151at2"/>
<evidence type="ECO:0000256" key="5">
    <source>
        <dbReference type="ARBA" id="ARBA00022679"/>
    </source>
</evidence>
<evidence type="ECO:0000256" key="12">
    <source>
        <dbReference type="ARBA" id="ARBA00023136"/>
    </source>
</evidence>
<dbReference type="InterPro" id="IPR003660">
    <property type="entry name" value="HAMP_dom"/>
</dbReference>
<dbReference type="Gene3D" id="1.10.287.130">
    <property type="match status" value="1"/>
</dbReference>
<dbReference type="CDD" id="cd00082">
    <property type="entry name" value="HisKA"/>
    <property type="match status" value="1"/>
</dbReference>
<keyword evidence="6 13" id="KW-0812">Transmembrane</keyword>
<evidence type="ECO:0000256" key="7">
    <source>
        <dbReference type="ARBA" id="ARBA00022741"/>
    </source>
</evidence>
<dbReference type="Pfam" id="PF00512">
    <property type="entry name" value="HisKA"/>
    <property type="match status" value="1"/>
</dbReference>
<feature type="domain" description="HAMP" evidence="15">
    <location>
        <begin position="195"/>
        <end position="247"/>
    </location>
</feature>
<dbReference type="CDD" id="cd06225">
    <property type="entry name" value="HAMP"/>
    <property type="match status" value="1"/>
</dbReference>
<dbReference type="InterPro" id="IPR050351">
    <property type="entry name" value="BphY/WalK/GraS-like"/>
</dbReference>
<reference evidence="16 17" key="1">
    <citation type="submission" date="2017-06" db="EMBL/GenBank/DDBJ databases">
        <authorList>
            <person name="Kim H.J."/>
            <person name="Triplett B.A."/>
        </authorList>
    </citation>
    <scope>NUCLEOTIDE SEQUENCE [LARGE SCALE GENOMIC DNA]</scope>
    <source>
        <strain evidence="16 17">DSM 13116</strain>
    </source>
</reference>
<dbReference type="InterPro" id="IPR005467">
    <property type="entry name" value="His_kinase_dom"/>
</dbReference>
<keyword evidence="12 13" id="KW-0472">Membrane</keyword>
<keyword evidence="8 16" id="KW-0418">Kinase</keyword>
<dbReference type="GO" id="GO:0030295">
    <property type="term" value="F:protein kinase activator activity"/>
    <property type="evidence" value="ECO:0007669"/>
    <property type="project" value="TreeGrafter"/>
</dbReference>
<evidence type="ECO:0000259" key="14">
    <source>
        <dbReference type="PROSITE" id="PS50109"/>
    </source>
</evidence>
<dbReference type="InterPro" id="IPR003594">
    <property type="entry name" value="HATPase_dom"/>
</dbReference>
<keyword evidence="10 13" id="KW-1133">Transmembrane helix</keyword>
<keyword evidence="7" id="KW-0547">Nucleotide-binding</keyword>
<dbReference type="EC" id="2.7.13.3" evidence="3"/>
<dbReference type="PANTHER" id="PTHR42878">
    <property type="entry name" value="TWO-COMPONENT HISTIDINE KINASE"/>
    <property type="match status" value="1"/>
</dbReference>
<dbReference type="SUPFAM" id="SSF55874">
    <property type="entry name" value="ATPase domain of HSP90 chaperone/DNA topoisomerase II/histidine kinase"/>
    <property type="match status" value="1"/>
</dbReference>
<evidence type="ECO:0000256" key="13">
    <source>
        <dbReference type="SAM" id="Phobius"/>
    </source>
</evidence>
<dbReference type="InterPro" id="IPR036890">
    <property type="entry name" value="HATPase_C_sf"/>
</dbReference>
<evidence type="ECO:0000256" key="2">
    <source>
        <dbReference type="ARBA" id="ARBA00004141"/>
    </source>
</evidence>
<comment type="subcellular location">
    <subcellularLocation>
        <location evidence="2">Membrane</location>
        <topology evidence="2">Multi-pass membrane protein</topology>
    </subcellularLocation>
</comment>
<evidence type="ECO:0000256" key="9">
    <source>
        <dbReference type="ARBA" id="ARBA00022840"/>
    </source>
</evidence>
<dbReference type="SUPFAM" id="SSF158472">
    <property type="entry name" value="HAMP domain-like"/>
    <property type="match status" value="1"/>
</dbReference>
<evidence type="ECO:0000256" key="11">
    <source>
        <dbReference type="ARBA" id="ARBA00023012"/>
    </source>
</evidence>
<dbReference type="EMBL" id="FZOC01000003">
    <property type="protein sequence ID" value="SNR92315.1"/>
    <property type="molecule type" value="Genomic_DNA"/>
</dbReference>
<evidence type="ECO:0000256" key="8">
    <source>
        <dbReference type="ARBA" id="ARBA00022777"/>
    </source>
</evidence>
<dbReference type="GO" id="GO:0016020">
    <property type="term" value="C:membrane"/>
    <property type="evidence" value="ECO:0007669"/>
    <property type="project" value="UniProtKB-SubCell"/>
</dbReference>
<dbReference type="Pfam" id="PF02518">
    <property type="entry name" value="HATPase_c"/>
    <property type="match status" value="1"/>
</dbReference>
<feature type="transmembrane region" description="Helical" evidence="13">
    <location>
        <begin position="173"/>
        <end position="193"/>
    </location>
</feature>
<dbReference type="Gene3D" id="3.30.450.20">
    <property type="entry name" value="PAS domain"/>
    <property type="match status" value="1"/>
</dbReference>
<feature type="transmembrane region" description="Helical" evidence="13">
    <location>
        <begin position="12"/>
        <end position="30"/>
    </location>
</feature>
<evidence type="ECO:0000256" key="3">
    <source>
        <dbReference type="ARBA" id="ARBA00012438"/>
    </source>
</evidence>
<keyword evidence="17" id="KW-1185">Reference proteome</keyword>
<dbReference type="Gene3D" id="3.30.565.10">
    <property type="entry name" value="Histidine kinase-like ATPase, C-terminal domain"/>
    <property type="match status" value="1"/>
</dbReference>
<dbReference type="CDD" id="cd00075">
    <property type="entry name" value="HATPase"/>
    <property type="match status" value="1"/>
</dbReference>
<dbReference type="GO" id="GO:0000156">
    <property type="term" value="F:phosphorelay response regulator activity"/>
    <property type="evidence" value="ECO:0007669"/>
    <property type="project" value="TreeGrafter"/>
</dbReference>
<accession>A0A239A9J9</accession>
<dbReference type="Pfam" id="PF00672">
    <property type="entry name" value="HAMP"/>
    <property type="match status" value="1"/>
</dbReference>
<dbReference type="InterPro" id="IPR013656">
    <property type="entry name" value="PAS_4"/>
</dbReference>
<dbReference type="SMART" id="SM00387">
    <property type="entry name" value="HATPase_c"/>
    <property type="match status" value="1"/>
</dbReference>
<dbReference type="PRINTS" id="PR00344">
    <property type="entry name" value="BCTRLSENSOR"/>
</dbReference>
<organism evidence="16 17">
    <name type="scientific">Humidesulfovibrio mexicanus</name>
    <dbReference type="NCBI Taxonomy" id="147047"/>
    <lineage>
        <taxon>Bacteria</taxon>
        <taxon>Pseudomonadati</taxon>
        <taxon>Thermodesulfobacteriota</taxon>
        <taxon>Desulfovibrionia</taxon>
        <taxon>Desulfovibrionales</taxon>
        <taxon>Desulfovibrionaceae</taxon>
        <taxon>Humidesulfovibrio</taxon>
    </lineage>
</organism>